<keyword evidence="6 9" id="KW-0812">Transmembrane</keyword>
<evidence type="ECO:0000256" key="9">
    <source>
        <dbReference type="HAMAP-Rule" id="MF_00024"/>
    </source>
</evidence>
<dbReference type="Proteomes" id="UP000217918">
    <property type="component" value="Unassembled WGS sequence"/>
</dbReference>
<dbReference type="GO" id="GO:0005886">
    <property type="term" value="C:plasma membrane"/>
    <property type="evidence" value="ECO:0007669"/>
    <property type="project" value="UniProtKB-SubCell"/>
</dbReference>
<feature type="transmembrane region" description="Helical" evidence="9">
    <location>
        <begin position="57"/>
        <end position="78"/>
    </location>
</feature>
<comment type="pathway">
    <text evidence="2 9">Cofactor biosynthesis; adenosylcobalamin biosynthesis.</text>
</comment>
<dbReference type="PANTHER" id="PTHR34308:SF1">
    <property type="entry name" value="COBALAMIN BIOSYNTHESIS PROTEIN CBIB"/>
    <property type="match status" value="1"/>
</dbReference>
<evidence type="ECO:0000313" key="11">
    <source>
        <dbReference type="Proteomes" id="UP000217918"/>
    </source>
</evidence>
<feature type="transmembrane region" description="Helical" evidence="9">
    <location>
        <begin position="298"/>
        <end position="317"/>
    </location>
</feature>
<comment type="function">
    <text evidence="9">Converts cobyric acid to cobinamide by the addition of aminopropanol on the F carboxylic group.</text>
</comment>
<dbReference type="RefSeq" id="WP_096109692.1">
    <property type="nucleotide sequence ID" value="NZ_NVYO01000001.1"/>
</dbReference>
<proteinExistence type="inferred from homology"/>
<dbReference type="InterPro" id="IPR004485">
    <property type="entry name" value="Cobalamin_biosynth_CobD/CbiB"/>
</dbReference>
<dbReference type="Pfam" id="PF03186">
    <property type="entry name" value="CobD_Cbib"/>
    <property type="match status" value="1"/>
</dbReference>
<dbReference type="GO" id="GO:0015420">
    <property type="term" value="F:ABC-type vitamin B12 transporter activity"/>
    <property type="evidence" value="ECO:0007669"/>
    <property type="project" value="UniProtKB-UniRule"/>
</dbReference>
<sequence length="322" mass="35861">MQIASMVVLGFVLDLLLGDPPNWPHPVKLMGRAISRFTKRFNRETDSAQTRRFWGGVLWFLIVGGTGIIALSIMWGVAQLNRWLTLALGTYLSYTCLSIRGLVIESQKIIHSLQGHHLEKARRQVGMIVGRDTDQLSEEEVCQATIETVAENTSDGVIAPMVCLIIGGPVLGLMYKAVNTLDSMVGYQNEKFADFGRFSACADDVINYLPARLTWVLLMVGSMLLHYDFRTAFIVGRRDRKKHRSPNSGFSESVVAGALDLRLGGPHYYFGELVTKPYIGLASAKSARTADIKLTLRLLYVAAWLCLSLCVILRYFLWKGLA</sequence>
<evidence type="ECO:0000256" key="6">
    <source>
        <dbReference type="ARBA" id="ARBA00022692"/>
    </source>
</evidence>
<evidence type="ECO:0000313" key="10">
    <source>
        <dbReference type="EMBL" id="PBQ22969.1"/>
    </source>
</evidence>
<protein>
    <recommendedName>
        <fullName evidence="9">Cobalamin biosynthesis protein CobD</fullName>
    </recommendedName>
</protein>
<reference evidence="10 11" key="1">
    <citation type="submission" date="2017-09" db="EMBL/GenBank/DDBJ databases">
        <title>Genome sequence of Lactobacillus brevis D7.</title>
        <authorList>
            <person name="Kwon M.-S."/>
            <person name="Lim S.K."/>
            <person name="Choi H.-J."/>
        </authorList>
    </citation>
    <scope>NUCLEOTIDE SEQUENCE [LARGE SCALE GENOMIC DNA]</scope>
    <source>
        <strain evidence="10 11">D7</strain>
    </source>
</reference>
<keyword evidence="8 9" id="KW-0472">Membrane</keyword>
<comment type="caution">
    <text evidence="9">Lacks conserved residue(s) required for the propagation of feature annotation.</text>
</comment>
<organism evidence="10 11">
    <name type="scientific">Levilactobacillus brevis</name>
    <name type="common">Lactobacillus brevis</name>
    <dbReference type="NCBI Taxonomy" id="1580"/>
    <lineage>
        <taxon>Bacteria</taxon>
        <taxon>Bacillati</taxon>
        <taxon>Bacillota</taxon>
        <taxon>Bacilli</taxon>
        <taxon>Lactobacillales</taxon>
        <taxon>Lactobacillaceae</taxon>
        <taxon>Levilactobacillus</taxon>
    </lineage>
</organism>
<keyword evidence="4 9" id="KW-1003">Cell membrane</keyword>
<dbReference type="UniPathway" id="UPA00148"/>
<dbReference type="NCBIfam" id="TIGR00380">
    <property type="entry name" value="cobal_cbiB"/>
    <property type="match status" value="1"/>
</dbReference>
<dbReference type="GO" id="GO:0009236">
    <property type="term" value="P:cobalamin biosynthetic process"/>
    <property type="evidence" value="ECO:0007669"/>
    <property type="project" value="UniProtKB-UniRule"/>
</dbReference>
<gene>
    <name evidence="9 10" type="primary">cobD</name>
    <name evidence="10" type="ORF">CNR29_02615</name>
</gene>
<evidence type="ECO:0000256" key="3">
    <source>
        <dbReference type="ARBA" id="ARBA00006263"/>
    </source>
</evidence>
<dbReference type="HAMAP" id="MF_00024">
    <property type="entry name" value="CobD_CbiB"/>
    <property type="match status" value="1"/>
</dbReference>
<accession>A0A2A3TWB3</accession>
<keyword evidence="5 9" id="KW-0169">Cobalamin biosynthesis</keyword>
<dbReference type="AlphaFoldDB" id="A0A2A3TWB3"/>
<dbReference type="GO" id="GO:0048472">
    <property type="term" value="F:threonine-phosphate decarboxylase activity"/>
    <property type="evidence" value="ECO:0007669"/>
    <property type="project" value="InterPro"/>
</dbReference>
<feature type="transmembrane region" description="Helical" evidence="9">
    <location>
        <begin position="213"/>
        <end position="235"/>
    </location>
</feature>
<evidence type="ECO:0000256" key="2">
    <source>
        <dbReference type="ARBA" id="ARBA00004953"/>
    </source>
</evidence>
<name>A0A2A3TWB3_LEVBR</name>
<evidence type="ECO:0000256" key="7">
    <source>
        <dbReference type="ARBA" id="ARBA00022989"/>
    </source>
</evidence>
<dbReference type="EMBL" id="NVYO01000001">
    <property type="protein sequence ID" value="PBQ22969.1"/>
    <property type="molecule type" value="Genomic_DNA"/>
</dbReference>
<comment type="similarity">
    <text evidence="3 9">Belongs to the CobD/CbiB family.</text>
</comment>
<evidence type="ECO:0000256" key="8">
    <source>
        <dbReference type="ARBA" id="ARBA00023136"/>
    </source>
</evidence>
<comment type="subcellular location">
    <subcellularLocation>
        <location evidence="1 9">Cell membrane</location>
        <topology evidence="1 9">Multi-pass membrane protein</topology>
    </subcellularLocation>
</comment>
<keyword evidence="7 9" id="KW-1133">Transmembrane helix</keyword>
<dbReference type="PANTHER" id="PTHR34308">
    <property type="entry name" value="COBALAMIN BIOSYNTHESIS PROTEIN CBIB"/>
    <property type="match status" value="1"/>
</dbReference>
<feature type="transmembrane region" description="Helical" evidence="9">
    <location>
        <begin position="157"/>
        <end position="175"/>
    </location>
</feature>
<evidence type="ECO:0000256" key="4">
    <source>
        <dbReference type="ARBA" id="ARBA00022475"/>
    </source>
</evidence>
<comment type="caution">
    <text evidence="10">The sequence shown here is derived from an EMBL/GenBank/DDBJ whole genome shotgun (WGS) entry which is preliminary data.</text>
</comment>
<evidence type="ECO:0000256" key="1">
    <source>
        <dbReference type="ARBA" id="ARBA00004651"/>
    </source>
</evidence>
<evidence type="ECO:0000256" key="5">
    <source>
        <dbReference type="ARBA" id="ARBA00022573"/>
    </source>
</evidence>